<keyword evidence="7" id="KW-1185">Reference proteome</keyword>
<dbReference type="PROSITE" id="PS50893">
    <property type="entry name" value="ABC_TRANSPORTER_2"/>
    <property type="match status" value="1"/>
</dbReference>
<organism evidence="6 7">
    <name type="scientific">Lentilactobacillus rapi DSM 19907 = JCM 15042</name>
    <dbReference type="NCBI Taxonomy" id="1423795"/>
    <lineage>
        <taxon>Bacteria</taxon>
        <taxon>Bacillati</taxon>
        <taxon>Bacillota</taxon>
        <taxon>Bacilli</taxon>
        <taxon>Lactobacillales</taxon>
        <taxon>Lactobacillaceae</taxon>
        <taxon>Lentilactobacillus</taxon>
    </lineage>
</organism>
<proteinExistence type="inferred from homology"/>
<comment type="caution">
    <text evidence="6">The sequence shown here is derived from an EMBL/GenBank/DDBJ whole genome shotgun (WGS) entry which is preliminary data.</text>
</comment>
<dbReference type="PROSITE" id="PS00211">
    <property type="entry name" value="ABC_TRANSPORTER_1"/>
    <property type="match status" value="1"/>
</dbReference>
<gene>
    <name evidence="6" type="ORF">FD12_GL001080</name>
</gene>
<evidence type="ECO:0000256" key="1">
    <source>
        <dbReference type="ARBA" id="ARBA00005417"/>
    </source>
</evidence>
<name>A0ABR5PGV4_9LACO</name>
<dbReference type="Pfam" id="PF00005">
    <property type="entry name" value="ABC_tran"/>
    <property type="match status" value="1"/>
</dbReference>
<sequence length="290" mass="32178">MTSMIIQTKELTKTFGETVAVNHINMSIHEGSLTAILGPNGAGKTTTMSMLTGLLKPTSGTIGLNANTKISMVFQQSILDNQLSAYENLVIRSHMYRPATADHLDFLIEKIGLKPFIKQRYGSLSGGQKRRVDIARALINQPDILFLDEPTTGLDIQTREAIWNLLHSLQEDRGLTVVLTTHYLEEADHADEVYIIDHGNVIAEGSAAAIRERYSKNQLTLRSSDPQKIIKQIPTTMKFVQDKEAIVCFPTSTTATIELLAKIPSDLSGFEYRPGTMDDAFLNLTGREMR</sequence>
<dbReference type="Proteomes" id="UP000051977">
    <property type="component" value="Unassembled WGS sequence"/>
</dbReference>
<dbReference type="InterPro" id="IPR050763">
    <property type="entry name" value="ABC_transporter_ATP-binding"/>
</dbReference>
<dbReference type="EMBL" id="AZEI01000014">
    <property type="protein sequence ID" value="KRL17990.1"/>
    <property type="molecule type" value="Genomic_DNA"/>
</dbReference>
<dbReference type="InterPro" id="IPR003593">
    <property type="entry name" value="AAA+_ATPase"/>
</dbReference>
<keyword evidence="2" id="KW-0813">Transport</keyword>
<evidence type="ECO:0000313" key="7">
    <source>
        <dbReference type="Proteomes" id="UP000051977"/>
    </source>
</evidence>
<dbReference type="InterPro" id="IPR003439">
    <property type="entry name" value="ABC_transporter-like_ATP-bd"/>
</dbReference>
<accession>A0ABR5PGV4</accession>
<dbReference type="Gene3D" id="3.40.50.300">
    <property type="entry name" value="P-loop containing nucleotide triphosphate hydrolases"/>
    <property type="match status" value="1"/>
</dbReference>
<dbReference type="GO" id="GO:0005524">
    <property type="term" value="F:ATP binding"/>
    <property type="evidence" value="ECO:0007669"/>
    <property type="project" value="UniProtKB-KW"/>
</dbReference>
<dbReference type="SMART" id="SM00382">
    <property type="entry name" value="AAA"/>
    <property type="match status" value="1"/>
</dbReference>
<comment type="similarity">
    <text evidence="1">Belongs to the ABC transporter superfamily.</text>
</comment>
<evidence type="ECO:0000313" key="6">
    <source>
        <dbReference type="EMBL" id="KRL17990.1"/>
    </source>
</evidence>
<dbReference type="InterPro" id="IPR017871">
    <property type="entry name" value="ABC_transporter-like_CS"/>
</dbReference>
<dbReference type="PANTHER" id="PTHR42711:SF5">
    <property type="entry name" value="ABC TRANSPORTER ATP-BINDING PROTEIN NATA"/>
    <property type="match status" value="1"/>
</dbReference>
<keyword evidence="4 6" id="KW-0067">ATP-binding</keyword>
<keyword evidence="3" id="KW-0547">Nucleotide-binding</keyword>
<protein>
    <submittedName>
        <fullName evidence="6">ABC transporter, ATP-binding protein</fullName>
    </submittedName>
</protein>
<dbReference type="SUPFAM" id="SSF52540">
    <property type="entry name" value="P-loop containing nucleoside triphosphate hydrolases"/>
    <property type="match status" value="1"/>
</dbReference>
<evidence type="ECO:0000259" key="5">
    <source>
        <dbReference type="PROSITE" id="PS50893"/>
    </source>
</evidence>
<evidence type="ECO:0000256" key="2">
    <source>
        <dbReference type="ARBA" id="ARBA00022448"/>
    </source>
</evidence>
<evidence type="ECO:0000256" key="3">
    <source>
        <dbReference type="ARBA" id="ARBA00022741"/>
    </source>
</evidence>
<evidence type="ECO:0000256" key="4">
    <source>
        <dbReference type="ARBA" id="ARBA00022840"/>
    </source>
</evidence>
<dbReference type="InterPro" id="IPR027417">
    <property type="entry name" value="P-loop_NTPase"/>
</dbReference>
<feature type="domain" description="ABC transporter" evidence="5">
    <location>
        <begin position="6"/>
        <end position="223"/>
    </location>
</feature>
<reference evidence="6 7" key="1">
    <citation type="journal article" date="2015" name="Genome Announc.">
        <title>Expanding the biotechnology potential of lactobacilli through comparative genomics of 213 strains and associated genera.</title>
        <authorList>
            <person name="Sun Z."/>
            <person name="Harris H.M."/>
            <person name="McCann A."/>
            <person name="Guo C."/>
            <person name="Argimon S."/>
            <person name="Zhang W."/>
            <person name="Yang X."/>
            <person name="Jeffery I.B."/>
            <person name="Cooney J.C."/>
            <person name="Kagawa T.F."/>
            <person name="Liu W."/>
            <person name="Song Y."/>
            <person name="Salvetti E."/>
            <person name="Wrobel A."/>
            <person name="Rasinkangas P."/>
            <person name="Parkhill J."/>
            <person name="Rea M.C."/>
            <person name="O'Sullivan O."/>
            <person name="Ritari J."/>
            <person name="Douillard F.P."/>
            <person name="Paul Ross R."/>
            <person name="Yang R."/>
            <person name="Briner A.E."/>
            <person name="Felis G.E."/>
            <person name="de Vos W.M."/>
            <person name="Barrangou R."/>
            <person name="Klaenhammer T.R."/>
            <person name="Caufield P.W."/>
            <person name="Cui Y."/>
            <person name="Zhang H."/>
            <person name="O'Toole P.W."/>
        </authorList>
    </citation>
    <scope>NUCLEOTIDE SEQUENCE [LARGE SCALE GENOMIC DNA]</scope>
    <source>
        <strain evidence="6 7">DSM 19907</strain>
    </source>
</reference>
<dbReference type="PANTHER" id="PTHR42711">
    <property type="entry name" value="ABC TRANSPORTER ATP-BINDING PROTEIN"/>
    <property type="match status" value="1"/>
</dbReference>